<dbReference type="SMART" id="SM00421">
    <property type="entry name" value="HTH_LUXR"/>
    <property type="match status" value="1"/>
</dbReference>
<keyword evidence="3" id="KW-0804">Transcription</keyword>
<dbReference type="InterPro" id="IPR016032">
    <property type="entry name" value="Sig_transdc_resp-reg_C-effctor"/>
</dbReference>
<evidence type="ECO:0000313" key="6">
    <source>
        <dbReference type="Proteomes" id="UP000322530"/>
    </source>
</evidence>
<gene>
    <name evidence="5" type="ORF">KDI_19350</name>
</gene>
<sequence length="94" mass="10323">MDTPKIRVLLVDDQRLMHEGLRIILEDAADIDTSHELNVLQLIAAGHNNTEIADKLSVSESTVKTHINHIFSKLGARDRGHAIALAHQLGLTGK</sequence>
<organism evidence="5 6">
    <name type="scientific">Dictyobacter arantiisoli</name>
    <dbReference type="NCBI Taxonomy" id="2014874"/>
    <lineage>
        <taxon>Bacteria</taxon>
        <taxon>Bacillati</taxon>
        <taxon>Chloroflexota</taxon>
        <taxon>Ktedonobacteria</taxon>
        <taxon>Ktedonobacterales</taxon>
        <taxon>Dictyobacteraceae</taxon>
        <taxon>Dictyobacter</taxon>
    </lineage>
</organism>
<reference evidence="5 6" key="1">
    <citation type="submission" date="2019-01" db="EMBL/GenBank/DDBJ databases">
        <title>Draft genome sequence of Dictyobacter sp. Uno17.</title>
        <authorList>
            <person name="Wang C.M."/>
            <person name="Zheng Y."/>
            <person name="Sakai Y."/>
            <person name="Abe K."/>
            <person name="Yokota A."/>
            <person name="Yabe S."/>
        </authorList>
    </citation>
    <scope>NUCLEOTIDE SEQUENCE [LARGE SCALE GENOMIC DNA]</scope>
    <source>
        <strain evidence="5 6">Uno17</strain>
    </source>
</reference>
<dbReference type="Proteomes" id="UP000322530">
    <property type="component" value="Unassembled WGS sequence"/>
</dbReference>
<dbReference type="RefSeq" id="WP_235932534.1">
    <property type="nucleotide sequence ID" value="NZ_BIXY01000023.1"/>
</dbReference>
<dbReference type="EMBL" id="BIXY01000023">
    <property type="protein sequence ID" value="GCF08371.1"/>
    <property type="molecule type" value="Genomic_DNA"/>
</dbReference>
<evidence type="ECO:0000259" key="4">
    <source>
        <dbReference type="PROSITE" id="PS50043"/>
    </source>
</evidence>
<dbReference type="PANTHER" id="PTHR43214">
    <property type="entry name" value="TWO-COMPONENT RESPONSE REGULATOR"/>
    <property type="match status" value="1"/>
</dbReference>
<evidence type="ECO:0000313" key="5">
    <source>
        <dbReference type="EMBL" id="GCF08371.1"/>
    </source>
</evidence>
<dbReference type="Gene3D" id="1.10.10.10">
    <property type="entry name" value="Winged helix-like DNA-binding domain superfamily/Winged helix DNA-binding domain"/>
    <property type="match status" value="1"/>
</dbReference>
<evidence type="ECO:0000256" key="3">
    <source>
        <dbReference type="ARBA" id="ARBA00023163"/>
    </source>
</evidence>
<dbReference type="PRINTS" id="PR00038">
    <property type="entry name" value="HTHLUXR"/>
</dbReference>
<dbReference type="AlphaFoldDB" id="A0A5A5TA50"/>
<dbReference type="PANTHER" id="PTHR43214:SF24">
    <property type="entry name" value="TRANSCRIPTIONAL REGULATORY PROTEIN NARL-RELATED"/>
    <property type="match status" value="1"/>
</dbReference>
<dbReference type="Pfam" id="PF00196">
    <property type="entry name" value="GerE"/>
    <property type="match status" value="1"/>
</dbReference>
<protein>
    <recommendedName>
        <fullName evidence="4">HTH luxR-type domain-containing protein</fullName>
    </recommendedName>
</protein>
<dbReference type="CDD" id="cd06170">
    <property type="entry name" value="LuxR_C_like"/>
    <property type="match status" value="1"/>
</dbReference>
<keyword evidence="6" id="KW-1185">Reference proteome</keyword>
<evidence type="ECO:0000256" key="2">
    <source>
        <dbReference type="ARBA" id="ARBA00023125"/>
    </source>
</evidence>
<dbReference type="InterPro" id="IPR039420">
    <property type="entry name" value="WalR-like"/>
</dbReference>
<dbReference type="PROSITE" id="PS50043">
    <property type="entry name" value="HTH_LUXR_2"/>
    <property type="match status" value="1"/>
</dbReference>
<evidence type="ECO:0000256" key="1">
    <source>
        <dbReference type="ARBA" id="ARBA00023015"/>
    </source>
</evidence>
<dbReference type="InterPro" id="IPR036388">
    <property type="entry name" value="WH-like_DNA-bd_sf"/>
</dbReference>
<dbReference type="GO" id="GO:0006355">
    <property type="term" value="P:regulation of DNA-templated transcription"/>
    <property type="evidence" value="ECO:0007669"/>
    <property type="project" value="InterPro"/>
</dbReference>
<accession>A0A5A5TA50</accession>
<dbReference type="InterPro" id="IPR000792">
    <property type="entry name" value="Tscrpt_reg_LuxR_C"/>
</dbReference>
<comment type="caution">
    <text evidence="5">The sequence shown here is derived from an EMBL/GenBank/DDBJ whole genome shotgun (WGS) entry which is preliminary data.</text>
</comment>
<name>A0A5A5TA50_9CHLR</name>
<dbReference type="PROSITE" id="PS00622">
    <property type="entry name" value="HTH_LUXR_1"/>
    <property type="match status" value="1"/>
</dbReference>
<feature type="domain" description="HTH luxR-type" evidence="4">
    <location>
        <begin position="25"/>
        <end position="90"/>
    </location>
</feature>
<dbReference type="GO" id="GO:0003677">
    <property type="term" value="F:DNA binding"/>
    <property type="evidence" value="ECO:0007669"/>
    <property type="project" value="UniProtKB-KW"/>
</dbReference>
<proteinExistence type="predicted"/>
<keyword evidence="1" id="KW-0805">Transcription regulation</keyword>
<dbReference type="SUPFAM" id="SSF46894">
    <property type="entry name" value="C-terminal effector domain of the bipartite response regulators"/>
    <property type="match status" value="1"/>
</dbReference>
<keyword evidence="2" id="KW-0238">DNA-binding</keyword>